<reference evidence="3" key="1">
    <citation type="journal article" date="2021" name="Proc. Natl. Acad. Sci. U.S.A.">
        <title>Three genomes in the algal genus Volvox reveal the fate of a haploid sex-determining region after a transition to homothallism.</title>
        <authorList>
            <person name="Yamamoto K."/>
            <person name="Hamaji T."/>
            <person name="Kawai-Toyooka H."/>
            <person name="Matsuzaki R."/>
            <person name="Takahashi F."/>
            <person name="Nishimura Y."/>
            <person name="Kawachi M."/>
            <person name="Noguchi H."/>
            <person name="Minakuchi Y."/>
            <person name="Umen J.G."/>
            <person name="Toyoda A."/>
            <person name="Nozaki H."/>
        </authorList>
    </citation>
    <scope>NUCLEOTIDE SEQUENCE</scope>
    <source>
        <strain evidence="3">NIES-3780</strain>
    </source>
</reference>
<keyword evidence="2" id="KW-0812">Transmembrane</keyword>
<accession>A0A8J4BM66</accession>
<gene>
    <name evidence="3" type="ORF">Vafri_18021</name>
</gene>
<evidence type="ECO:0000256" key="1">
    <source>
        <dbReference type="SAM" id="MobiDB-lite"/>
    </source>
</evidence>
<feature type="region of interest" description="Disordered" evidence="1">
    <location>
        <begin position="129"/>
        <end position="151"/>
    </location>
</feature>
<name>A0A8J4BM66_9CHLO</name>
<keyword evidence="2" id="KW-1133">Transmembrane helix</keyword>
<evidence type="ECO:0000256" key="2">
    <source>
        <dbReference type="SAM" id="Phobius"/>
    </source>
</evidence>
<evidence type="ECO:0000313" key="3">
    <source>
        <dbReference type="EMBL" id="GIL64032.1"/>
    </source>
</evidence>
<evidence type="ECO:0000313" key="4">
    <source>
        <dbReference type="Proteomes" id="UP000747399"/>
    </source>
</evidence>
<protein>
    <submittedName>
        <fullName evidence="3">Uncharacterized protein</fullName>
    </submittedName>
</protein>
<dbReference type="AlphaFoldDB" id="A0A8J4BM66"/>
<organism evidence="3 4">
    <name type="scientific">Volvox africanus</name>
    <dbReference type="NCBI Taxonomy" id="51714"/>
    <lineage>
        <taxon>Eukaryota</taxon>
        <taxon>Viridiplantae</taxon>
        <taxon>Chlorophyta</taxon>
        <taxon>core chlorophytes</taxon>
        <taxon>Chlorophyceae</taxon>
        <taxon>CS clade</taxon>
        <taxon>Chlamydomonadales</taxon>
        <taxon>Volvocaceae</taxon>
        <taxon>Volvox</taxon>
    </lineage>
</organism>
<dbReference type="Proteomes" id="UP000747399">
    <property type="component" value="Unassembled WGS sequence"/>
</dbReference>
<proteinExistence type="predicted"/>
<dbReference type="EMBL" id="BNCO01000062">
    <property type="protein sequence ID" value="GIL64032.1"/>
    <property type="molecule type" value="Genomic_DNA"/>
</dbReference>
<feature type="non-terminal residue" evidence="3">
    <location>
        <position position="1"/>
    </location>
</feature>
<keyword evidence="4" id="KW-1185">Reference proteome</keyword>
<keyword evidence="2" id="KW-0472">Membrane</keyword>
<sequence length="151" mass="16098">AAPGLTSGSEGSRNSWQLSLLFAAIAATAATATILGARARTRRHRSVGLAANERRWWGRQPPAVIARVRGGAAGANDVSNSQSSVSQLMLWMLDEMGDMAVETQLDELGFDLEPERQLPALLRERVLDGRRLPSDTGQKQHGSPGVDAVGV</sequence>
<comment type="caution">
    <text evidence="3">The sequence shown here is derived from an EMBL/GenBank/DDBJ whole genome shotgun (WGS) entry which is preliminary data.</text>
</comment>
<feature type="transmembrane region" description="Helical" evidence="2">
    <location>
        <begin position="16"/>
        <end position="37"/>
    </location>
</feature>